<dbReference type="GO" id="GO:0005524">
    <property type="term" value="F:ATP binding"/>
    <property type="evidence" value="ECO:0007669"/>
    <property type="project" value="UniProtKB-KW"/>
</dbReference>
<dbReference type="GO" id="GO:0005886">
    <property type="term" value="C:plasma membrane"/>
    <property type="evidence" value="ECO:0007669"/>
    <property type="project" value="UniProtKB-SubCell"/>
</dbReference>
<feature type="transmembrane region" description="Helical" evidence="7">
    <location>
        <begin position="341"/>
        <end position="363"/>
    </location>
</feature>
<evidence type="ECO:0000313" key="11">
    <source>
        <dbReference type="Proteomes" id="UP000179266"/>
    </source>
</evidence>
<dbReference type="PANTHER" id="PTHR30572:SF4">
    <property type="entry name" value="ABC TRANSPORTER PERMEASE YTRF"/>
    <property type="match status" value="1"/>
</dbReference>
<evidence type="ECO:0000256" key="5">
    <source>
        <dbReference type="ARBA" id="ARBA00023136"/>
    </source>
</evidence>
<protein>
    <submittedName>
        <fullName evidence="10">Multidrug ABC transporter ATP-binding protein</fullName>
    </submittedName>
</protein>
<feature type="transmembrane region" description="Helical" evidence="7">
    <location>
        <begin position="288"/>
        <end position="312"/>
    </location>
</feature>
<evidence type="ECO:0000259" key="8">
    <source>
        <dbReference type="Pfam" id="PF02687"/>
    </source>
</evidence>
<dbReference type="EMBL" id="MGDD01000312">
    <property type="protein sequence ID" value="OGL42621.1"/>
    <property type="molecule type" value="Genomic_DNA"/>
</dbReference>
<keyword evidence="2" id="KW-1003">Cell membrane</keyword>
<dbReference type="PANTHER" id="PTHR30572">
    <property type="entry name" value="MEMBRANE COMPONENT OF TRANSPORTER-RELATED"/>
    <property type="match status" value="1"/>
</dbReference>
<keyword evidence="5 7" id="KW-0472">Membrane</keyword>
<organism evidence="10 11">
    <name type="scientific">Candidatus Schekmanbacteria bacterium RBG_13_48_7</name>
    <dbReference type="NCBI Taxonomy" id="1817878"/>
    <lineage>
        <taxon>Bacteria</taxon>
        <taxon>Candidatus Schekmaniibacteriota</taxon>
    </lineage>
</organism>
<keyword evidence="3 7" id="KW-0812">Transmembrane</keyword>
<evidence type="ECO:0000256" key="1">
    <source>
        <dbReference type="ARBA" id="ARBA00004651"/>
    </source>
</evidence>
<feature type="domain" description="MacB-like periplasmic core" evidence="9">
    <location>
        <begin position="21"/>
        <end position="246"/>
    </location>
</feature>
<reference evidence="10 11" key="1">
    <citation type="journal article" date="2016" name="Nat. Commun.">
        <title>Thousands of microbial genomes shed light on interconnected biogeochemical processes in an aquifer system.</title>
        <authorList>
            <person name="Anantharaman K."/>
            <person name="Brown C.T."/>
            <person name="Hug L.A."/>
            <person name="Sharon I."/>
            <person name="Castelle C.J."/>
            <person name="Probst A.J."/>
            <person name="Thomas B.C."/>
            <person name="Singh A."/>
            <person name="Wilkins M.J."/>
            <person name="Karaoz U."/>
            <person name="Brodie E.L."/>
            <person name="Williams K.H."/>
            <person name="Hubbard S.S."/>
            <person name="Banfield J.F."/>
        </authorList>
    </citation>
    <scope>NUCLEOTIDE SEQUENCE [LARGE SCALE GENOMIC DNA]</scope>
</reference>
<evidence type="ECO:0000256" key="3">
    <source>
        <dbReference type="ARBA" id="ARBA00022692"/>
    </source>
</evidence>
<dbReference type="GO" id="GO:0022857">
    <property type="term" value="F:transmembrane transporter activity"/>
    <property type="evidence" value="ECO:0007669"/>
    <property type="project" value="TreeGrafter"/>
</dbReference>
<evidence type="ECO:0000256" key="4">
    <source>
        <dbReference type="ARBA" id="ARBA00022989"/>
    </source>
</evidence>
<dbReference type="InterPro" id="IPR003838">
    <property type="entry name" value="ABC3_permease_C"/>
</dbReference>
<dbReference type="AlphaFoldDB" id="A0A1F7RME1"/>
<dbReference type="InterPro" id="IPR025857">
    <property type="entry name" value="MacB_PCD"/>
</dbReference>
<evidence type="ECO:0000259" key="9">
    <source>
        <dbReference type="Pfam" id="PF12704"/>
    </source>
</evidence>
<name>A0A1F7RME1_9BACT</name>
<comment type="caution">
    <text evidence="10">The sequence shown here is derived from an EMBL/GenBank/DDBJ whole genome shotgun (WGS) entry which is preliminary data.</text>
</comment>
<comment type="similarity">
    <text evidence="6">Belongs to the ABC-4 integral membrane protein family.</text>
</comment>
<keyword evidence="10" id="KW-0067">ATP-binding</keyword>
<feature type="transmembrane region" description="Helical" evidence="7">
    <location>
        <begin position="21"/>
        <end position="40"/>
    </location>
</feature>
<dbReference type="Proteomes" id="UP000179266">
    <property type="component" value="Unassembled WGS sequence"/>
</dbReference>
<comment type="subcellular location">
    <subcellularLocation>
        <location evidence="1">Cell membrane</location>
        <topology evidence="1">Multi-pass membrane protein</topology>
    </subcellularLocation>
</comment>
<accession>A0A1F7RME1</accession>
<dbReference type="Pfam" id="PF02687">
    <property type="entry name" value="FtsX"/>
    <property type="match status" value="1"/>
</dbReference>
<feature type="transmembrane region" description="Helical" evidence="7">
    <location>
        <begin position="383"/>
        <end position="403"/>
    </location>
</feature>
<keyword evidence="10" id="KW-0547">Nucleotide-binding</keyword>
<sequence>MFDLDRWQEILIALRKNKLRTILTAFGVFWGIFMLIIMLGSGHGLQNGVTQGFGDFSTNSVFIWTQKTSIPYKGFPRGRQFYFENDDVDALRKNIPEIEYIAPRIQAGGFMGGDNVVRGLRSGAYSIFGDYPEINNIDPVSTVSGRFINELDLQDKRKVVVIGSMVSDALFKPGENPIGDYIRIQGVYFQVVGIFKSKKIGEEADHENQTIYMPFTTLQKTYNYGNIVGYFSITSKKNVPVSVVEEKAIELLKSRHSVAPEDDMAMGHFNVEKEFNKMNGLFKGISTLIWIVGFGTLLAGVIGVSNIMLVIVKERTKEIGIQRAIGATPFRVISQIITESVFLTSLAGYLGLAAGVGMLSLVNSLMTDNPAQETMFKNPEIDFRIAVIALLILIVSGTFAGFVPAKRAVSIKPIDALRYE</sequence>
<dbReference type="Pfam" id="PF12704">
    <property type="entry name" value="MacB_PCD"/>
    <property type="match status" value="1"/>
</dbReference>
<evidence type="ECO:0000313" key="10">
    <source>
        <dbReference type="EMBL" id="OGL42621.1"/>
    </source>
</evidence>
<feature type="domain" description="ABC3 transporter permease C-terminal" evidence="8">
    <location>
        <begin position="291"/>
        <end position="413"/>
    </location>
</feature>
<proteinExistence type="inferred from homology"/>
<evidence type="ECO:0000256" key="6">
    <source>
        <dbReference type="ARBA" id="ARBA00038076"/>
    </source>
</evidence>
<evidence type="ECO:0000256" key="7">
    <source>
        <dbReference type="SAM" id="Phobius"/>
    </source>
</evidence>
<keyword evidence="4 7" id="KW-1133">Transmembrane helix</keyword>
<gene>
    <name evidence="10" type="ORF">A2161_04155</name>
</gene>
<dbReference type="InterPro" id="IPR050250">
    <property type="entry name" value="Macrolide_Exporter_MacB"/>
</dbReference>
<evidence type="ECO:0000256" key="2">
    <source>
        <dbReference type="ARBA" id="ARBA00022475"/>
    </source>
</evidence>